<evidence type="ECO:0000313" key="2">
    <source>
        <dbReference type="EMBL" id="KAE9162439.1"/>
    </source>
</evidence>
<dbReference type="AlphaFoldDB" id="A0A6A3VP47"/>
<evidence type="ECO:0000313" key="3">
    <source>
        <dbReference type="EMBL" id="KAE9164686.1"/>
    </source>
</evidence>
<proteinExistence type="predicted"/>
<dbReference type="Proteomes" id="UP000476176">
    <property type="component" value="Unassembled WGS sequence"/>
</dbReference>
<dbReference type="Proteomes" id="UP000488956">
    <property type="component" value="Unassembled WGS sequence"/>
</dbReference>
<gene>
    <name evidence="3" type="ORF">PF002_g31543</name>
    <name evidence="2" type="ORF">PF004_g30493</name>
    <name evidence="1" type="ORF">PF010_g30908</name>
</gene>
<protein>
    <submittedName>
        <fullName evidence="3">Uncharacterized protein</fullName>
    </submittedName>
</protein>
<dbReference type="InterPro" id="IPR027417">
    <property type="entry name" value="P-loop_NTPase"/>
</dbReference>
<sequence>PTKQRKTLWQEQTTLNPKASTLSLDGRGHVWSLAPADISGFGLGQSSSAKLFLFCRDAAADLIAFLLDDVVRDGHTGFVVGPPGSGKSSTAAVFALALPRTSAWVVTWIHLIRDEPPICVRLEGNEKKTFKLLTPDLDDLVAILFEVEDTKHHVVFLDGVTQNDTELKVCTGWVRQKWDTRRLVLVTSMSSRRKVKLDDDAGKKAMQHNVPSWNLDEYLKAVEDDELFQSVLPYLDASDDEEVPTDAASMRTWRELILLSKFYFAGGNARYMFGYPTATVMEALDDAVKAAVDNPPAAIGLVWEQSASVIARLYGSFGGNLGLISRYAATGLAVAGGAELVKRFASILRKDSNAAVDGWIVDMYFFARIRKGGLVVYEGENVVEFPQSIVVVVDPTNLPVLPTKCWLKPKRYNQGGYDAVYIDKDEGLERFVQVAKNDRESFLIHHFKVLLDSLEKTALAAVNKLEIFCAIEKQKMPNFAYSTVMGQGHLEKFGWAENEESSKVSRVAIKGVEIWDVLGW</sequence>
<organism evidence="3 4">
    <name type="scientific">Phytophthora fragariae</name>
    <dbReference type="NCBI Taxonomy" id="53985"/>
    <lineage>
        <taxon>Eukaryota</taxon>
        <taxon>Sar</taxon>
        <taxon>Stramenopiles</taxon>
        <taxon>Oomycota</taxon>
        <taxon>Peronosporomycetes</taxon>
        <taxon>Peronosporales</taxon>
        <taxon>Peronosporaceae</taxon>
        <taxon>Phytophthora</taxon>
    </lineage>
</organism>
<comment type="caution">
    <text evidence="3">The sequence shown here is derived from an EMBL/GenBank/DDBJ whole genome shotgun (WGS) entry which is preliminary data.</text>
</comment>
<dbReference type="SUPFAM" id="SSF52540">
    <property type="entry name" value="P-loop containing nucleoside triphosphate hydrolases"/>
    <property type="match status" value="1"/>
</dbReference>
<dbReference type="EMBL" id="QXGD01005886">
    <property type="protein sequence ID" value="KAE9164686.1"/>
    <property type="molecule type" value="Genomic_DNA"/>
</dbReference>
<evidence type="ECO:0000313" key="4">
    <source>
        <dbReference type="Proteomes" id="UP000440367"/>
    </source>
</evidence>
<dbReference type="EMBL" id="QXGC01006439">
    <property type="protein sequence ID" value="KAE9162439.1"/>
    <property type="molecule type" value="Genomic_DNA"/>
</dbReference>
<feature type="non-terminal residue" evidence="3">
    <location>
        <position position="1"/>
    </location>
</feature>
<evidence type="ECO:0000313" key="1">
    <source>
        <dbReference type="EMBL" id="KAE9058680.1"/>
    </source>
</evidence>
<dbReference type="Proteomes" id="UP000440367">
    <property type="component" value="Unassembled WGS sequence"/>
</dbReference>
<dbReference type="EMBL" id="QXFX01006360">
    <property type="protein sequence ID" value="KAE9058680.1"/>
    <property type="molecule type" value="Genomic_DNA"/>
</dbReference>
<evidence type="ECO:0000313" key="5">
    <source>
        <dbReference type="Proteomes" id="UP000476176"/>
    </source>
</evidence>
<accession>A0A6A3VP47</accession>
<name>A0A6A3VP47_9STRA</name>
<reference evidence="3 4" key="1">
    <citation type="submission" date="2018-08" db="EMBL/GenBank/DDBJ databases">
        <title>Genomic investigation of the strawberry pathogen Phytophthora fragariae indicates pathogenicity is determined by transcriptional variation in three key races.</title>
        <authorList>
            <person name="Adams T.M."/>
            <person name="Armitage A.D."/>
            <person name="Sobczyk M.K."/>
            <person name="Bates H.J."/>
            <person name="Dunwell J.M."/>
            <person name="Nellist C.F."/>
            <person name="Harrison R.J."/>
        </authorList>
    </citation>
    <scope>NUCLEOTIDE SEQUENCE [LARGE SCALE GENOMIC DNA]</scope>
    <source>
        <strain evidence="3 4">BC-1</strain>
        <strain evidence="2 5">BC-23</strain>
        <strain evidence="1 6">ONT-3</strain>
    </source>
</reference>
<evidence type="ECO:0000313" key="6">
    <source>
        <dbReference type="Proteomes" id="UP000488956"/>
    </source>
</evidence>